<name>A0A8X8AWA2_BRACI</name>
<reference evidence="6 7" key="1">
    <citation type="submission" date="2020-02" db="EMBL/GenBank/DDBJ databases">
        <authorList>
            <person name="Ma Q."/>
            <person name="Huang Y."/>
            <person name="Song X."/>
            <person name="Pei D."/>
        </authorList>
    </citation>
    <scope>NUCLEOTIDE SEQUENCE [LARGE SCALE GENOMIC DNA]</scope>
    <source>
        <strain evidence="6">Sxm20200214</strain>
        <tissue evidence="6">Leaf</tissue>
    </source>
</reference>
<keyword evidence="7" id="KW-1185">Reference proteome</keyword>
<dbReference type="EMBL" id="JAAMPC010000004">
    <property type="protein sequence ID" value="KAG2315189.1"/>
    <property type="molecule type" value="Genomic_DNA"/>
</dbReference>
<dbReference type="InterPro" id="IPR003653">
    <property type="entry name" value="Peptidase_C48_C"/>
</dbReference>
<evidence type="ECO:0000256" key="4">
    <source>
        <dbReference type="SAM" id="MobiDB-lite"/>
    </source>
</evidence>
<gene>
    <name evidence="6" type="ORF">Bca52824_018311</name>
</gene>
<dbReference type="SUPFAM" id="SSF54001">
    <property type="entry name" value="Cysteine proteinases"/>
    <property type="match status" value="1"/>
</dbReference>
<feature type="domain" description="Ubiquitin-like protease family profile" evidence="5">
    <location>
        <begin position="157"/>
        <end position="375"/>
    </location>
</feature>
<dbReference type="Pfam" id="PF02902">
    <property type="entry name" value="Peptidase_C48"/>
    <property type="match status" value="1"/>
</dbReference>
<evidence type="ECO:0000256" key="3">
    <source>
        <dbReference type="ARBA" id="ARBA00022801"/>
    </source>
</evidence>
<accession>A0A8X8AWA2</accession>
<proteinExistence type="inferred from homology"/>
<dbReference type="Proteomes" id="UP000886595">
    <property type="component" value="Unassembled WGS sequence"/>
</dbReference>
<feature type="region of interest" description="Disordered" evidence="4">
    <location>
        <begin position="52"/>
        <end position="96"/>
    </location>
</feature>
<evidence type="ECO:0000256" key="1">
    <source>
        <dbReference type="ARBA" id="ARBA00005234"/>
    </source>
</evidence>
<dbReference type="GO" id="GO:0008234">
    <property type="term" value="F:cysteine-type peptidase activity"/>
    <property type="evidence" value="ECO:0007669"/>
    <property type="project" value="InterPro"/>
</dbReference>
<evidence type="ECO:0000256" key="2">
    <source>
        <dbReference type="ARBA" id="ARBA00022670"/>
    </source>
</evidence>
<keyword evidence="2" id="KW-0645">Protease</keyword>
<sequence length="417" mass="47687">MGEGGDESPISGLNLLAEEVEKGTWSDNVYKDPQENTCRMFTVWPHPESYVLPLEEQAGKASPTNSEDYKTPPEDDPMTESRTPDVGMTKRSRYLTRSSKKAELEGKCIPISSSKKYDLQTKRIPRRSIKIGGVYTPDKRLKSLFQSCKKPKYTPLADLEKAQFQEFQKFSIRIEDGKLEFELLLGSMSQISSSCRWRGQKIGSLPRRHGDKYLRGRCRFVDYFNIAGIISKFAEFEKASDKLEFKWGGLVSFCFTGKTPRRNDKKVLLVDVDRVYAPMMWGIDHWVGLVINLTSRQVEILDCNIPHNESDNEVNKHMAYLLRALPHVLAAFSPPSNSSHPEEDQAFSWVRPDNIYFNERSGDFGPCAVIFLEMHTAGYSYEDMGQIDDNKVDIFRQKYAMDTYEEFIGNAKVQNDG</sequence>
<keyword evidence="3" id="KW-0378">Hydrolase</keyword>
<dbReference type="PROSITE" id="PS50600">
    <property type="entry name" value="ULP_PROTEASE"/>
    <property type="match status" value="1"/>
</dbReference>
<dbReference type="GO" id="GO:0006508">
    <property type="term" value="P:proteolysis"/>
    <property type="evidence" value="ECO:0007669"/>
    <property type="project" value="UniProtKB-KW"/>
</dbReference>
<dbReference type="InterPro" id="IPR038765">
    <property type="entry name" value="Papain-like_cys_pep_sf"/>
</dbReference>
<evidence type="ECO:0000313" key="7">
    <source>
        <dbReference type="Proteomes" id="UP000886595"/>
    </source>
</evidence>
<organism evidence="6 7">
    <name type="scientific">Brassica carinata</name>
    <name type="common">Ethiopian mustard</name>
    <name type="synonym">Abyssinian cabbage</name>
    <dbReference type="NCBI Taxonomy" id="52824"/>
    <lineage>
        <taxon>Eukaryota</taxon>
        <taxon>Viridiplantae</taxon>
        <taxon>Streptophyta</taxon>
        <taxon>Embryophyta</taxon>
        <taxon>Tracheophyta</taxon>
        <taxon>Spermatophyta</taxon>
        <taxon>Magnoliopsida</taxon>
        <taxon>eudicotyledons</taxon>
        <taxon>Gunneridae</taxon>
        <taxon>Pentapetalae</taxon>
        <taxon>rosids</taxon>
        <taxon>malvids</taxon>
        <taxon>Brassicales</taxon>
        <taxon>Brassicaceae</taxon>
        <taxon>Brassiceae</taxon>
        <taxon>Brassica</taxon>
    </lineage>
</organism>
<comment type="caution">
    <text evidence="6">The sequence shown here is derived from an EMBL/GenBank/DDBJ whole genome shotgun (WGS) entry which is preliminary data.</text>
</comment>
<dbReference type="Gene3D" id="3.40.395.10">
    <property type="entry name" value="Adenoviral Proteinase, Chain A"/>
    <property type="match status" value="1"/>
</dbReference>
<comment type="similarity">
    <text evidence="1">Belongs to the peptidase C48 family.</text>
</comment>
<evidence type="ECO:0000313" key="6">
    <source>
        <dbReference type="EMBL" id="KAG2315189.1"/>
    </source>
</evidence>
<dbReference type="AlphaFoldDB" id="A0A8X8AWA2"/>
<protein>
    <recommendedName>
        <fullName evidence="5">Ubiquitin-like protease family profile domain-containing protein</fullName>
    </recommendedName>
</protein>
<evidence type="ECO:0000259" key="5">
    <source>
        <dbReference type="PROSITE" id="PS50600"/>
    </source>
</evidence>